<keyword evidence="6" id="KW-0223">Dioxygenase</keyword>
<feature type="binding site" evidence="5">
    <location>
        <position position="599"/>
    </location>
    <ligand>
        <name>Fe cation</name>
        <dbReference type="ChEBI" id="CHEBI:24875"/>
        <note>catalytic</note>
    </ligand>
</feature>
<evidence type="ECO:0000256" key="2">
    <source>
        <dbReference type="ARBA" id="ARBA00022723"/>
    </source>
</evidence>
<organism evidence="6 7">
    <name type="scientific">Erysiphe neolycopersici</name>
    <dbReference type="NCBI Taxonomy" id="212602"/>
    <lineage>
        <taxon>Eukaryota</taxon>
        <taxon>Fungi</taxon>
        <taxon>Dikarya</taxon>
        <taxon>Ascomycota</taxon>
        <taxon>Pezizomycotina</taxon>
        <taxon>Leotiomycetes</taxon>
        <taxon>Erysiphales</taxon>
        <taxon>Erysiphaceae</taxon>
        <taxon>Erysiphe</taxon>
    </lineage>
</organism>
<dbReference type="PANTHER" id="PTHR10543:SF89">
    <property type="entry name" value="CAROTENOID 9,10(9',10')-CLEAVAGE DIOXYGENASE 1"/>
    <property type="match status" value="1"/>
</dbReference>
<feature type="binding site" evidence="5">
    <location>
        <position position="347"/>
    </location>
    <ligand>
        <name>Fe cation</name>
        <dbReference type="ChEBI" id="CHEBI:24875"/>
        <note>catalytic</note>
    </ligand>
</feature>
<reference evidence="6 7" key="1">
    <citation type="journal article" date="2018" name="BMC Genomics">
        <title>Comparative genome analyses reveal sequence features reflecting distinct modes of host-adaptation between dicot and monocot powdery mildew.</title>
        <authorList>
            <person name="Wu Y."/>
            <person name="Ma X."/>
            <person name="Pan Z."/>
            <person name="Kale S.D."/>
            <person name="Song Y."/>
            <person name="King H."/>
            <person name="Zhang Q."/>
            <person name="Presley C."/>
            <person name="Deng X."/>
            <person name="Wei C.I."/>
            <person name="Xiao S."/>
        </authorList>
    </citation>
    <scope>NUCLEOTIDE SEQUENCE [LARGE SCALE GENOMIC DNA]</scope>
    <source>
        <strain evidence="6">UMSG2</strain>
    </source>
</reference>
<feature type="binding site" evidence="5">
    <location>
        <position position="227"/>
    </location>
    <ligand>
        <name>Fe cation</name>
        <dbReference type="ChEBI" id="CHEBI:24875"/>
        <note>catalytic</note>
    </ligand>
</feature>
<dbReference type="GO" id="GO:0046872">
    <property type="term" value="F:metal ion binding"/>
    <property type="evidence" value="ECO:0007669"/>
    <property type="project" value="UniProtKB-KW"/>
</dbReference>
<keyword evidence="7" id="KW-1185">Reference proteome</keyword>
<keyword evidence="2 5" id="KW-0479">Metal-binding</keyword>
<dbReference type="InterPro" id="IPR004294">
    <property type="entry name" value="Carotenoid_Oase"/>
</dbReference>
<gene>
    <name evidence="6" type="ORF">OnM2_084012</name>
</gene>
<sequence length="646" mass="72669">MTPTSEWRKPHPYLVGNFSPIHESPCLTQCNYIGTIPSELAGGQYVRNGGNPLLNSDLRREAHWFDGDGMLIGVVFRRTEDGSIVPEFVSRYILTDAYLMSVTTPSLRYPIIPSIATLVNPASTLLHILRSIFRAFILVLLSYLPGSHQAIKRISVANTNVLYHDGRALATCESGPPMRVLLPRLETVGWFDGCKAEGEPPTEATQGVAFGNDIGSFNILTERITAHPREDPLTKELILFHSTFFAPFVYYSVIPSTHLKNCNTQPRRLINKPIPGIKSAKMMHDMGLSRRSCVIMDLPLSLDPLNMMRNKPIVSYNSSEPSRFGVFPRWEPEAVRWFETSPCCIFHTANTWDDLKSIPETLEYADNVIAVNMLVCRLTSASLVYSAGDIAVSHVEAKKKSIYPVEEEQCRLYYYRFLLSDTQNIITHQFALSAIPFEFPTIPQNLSMSQARYIYGCTLSKSTFGTALGGAAKIDCLAKIDSSMLIRRAQGSTPTPITGCVDNRSVAEIINSNDNDNSIKIFKLPPGHFAQEPRFIPRYDGKFEDDGWLLSYVFDESQLKQDGFARSDAKSELWVIDAVTMEKVMCKIRLPQRVPYGLHGSWFSEQDILNQRPVDTIREVPCNFKKINTNKLSLEAIYGKILNYVH</sequence>
<dbReference type="PANTHER" id="PTHR10543">
    <property type="entry name" value="BETA-CAROTENE DIOXYGENASE"/>
    <property type="match status" value="1"/>
</dbReference>
<protein>
    <submittedName>
        <fullName evidence="6">Carotenoid 9,10-cleavage dioxygenase 1</fullName>
    </submittedName>
</protein>
<comment type="cofactor">
    <cofactor evidence="5">
        <name>Fe(2+)</name>
        <dbReference type="ChEBI" id="CHEBI:29033"/>
    </cofactor>
    <text evidence="5">Binds 1 Fe(2+) ion per subunit.</text>
</comment>
<dbReference type="OrthoDB" id="1069523at2759"/>
<dbReference type="Pfam" id="PF03055">
    <property type="entry name" value="RPE65"/>
    <property type="match status" value="1"/>
</dbReference>
<name>A0A420HF90_9PEZI</name>
<comment type="similarity">
    <text evidence="1">Belongs to the carotenoid oxygenase family.</text>
</comment>
<evidence type="ECO:0000256" key="4">
    <source>
        <dbReference type="ARBA" id="ARBA00023004"/>
    </source>
</evidence>
<dbReference type="AlphaFoldDB" id="A0A420HF90"/>
<evidence type="ECO:0000256" key="5">
    <source>
        <dbReference type="PIRSR" id="PIRSR604294-1"/>
    </source>
</evidence>
<dbReference type="GO" id="GO:0010436">
    <property type="term" value="F:carotenoid dioxygenase activity"/>
    <property type="evidence" value="ECO:0007669"/>
    <property type="project" value="TreeGrafter"/>
</dbReference>
<dbReference type="EMBL" id="MCFK01008426">
    <property type="protein sequence ID" value="RKF56078.1"/>
    <property type="molecule type" value="Genomic_DNA"/>
</dbReference>
<evidence type="ECO:0000313" key="6">
    <source>
        <dbReference type="EMBL" id="RKF56078.1"/>
    </source>
</evidence>
<accession>A0A420HF90</accession>
<comment type="caution">
    <text evidence="6">The sequence shown here is derived from an EMBL/GenBank/DDBJ whole genome shotgun (WGS) entry which is preliminary data.</text>
</comment>
<feature type="binding site" evidence="5">
    <location>
        <position position="284"/>
    </location>
    <ligand>
        <name>Fe cation</name>
        <dbReference type="ChEBI" id="CHEBI:24875"/>
        <note>catalytic</note>
    </ligand>
</feature>
<dbReference type="STRING" id="212602.A0A420HF90"/>
<dbReference type="Proteomes" id="UP000286134">
    <property type="component" value="Unassembled WGS sequence"/>
</dbReference>
<keyword evidence="3" id="KW-0560">Oxidoreductase</keyword>
<evidence type="ECO:0000256" key="3">
    <source>
        <dbReference type="ARBA" id="ARBA00023002"/>
    </source>
</evidence>
<evidence type="ECO:0000256" key="1">
    <source>
        <dbReference type="ARBA" id="ARBA00006787"/>
    </source>
</evidence>
<keyword evidence="4 5" id="KW-0408">Iron</keyword>
<dbReference type="GO" id="GO:0016121">
    <property type="term" value="P:carotene catabolic process"/>
    <property type="evidence" value="ECO:0007669"/>
    <property type="project" value="TreeGrafter"/>
</dbReference>
<evidence type="ECO:0000313" key="7">
    <source>
        <dbReference type="Proteomes" id="UP000286134"/>
    </source>
</evidence>
<proteinExistence type="inferred from homology"/>